<dbReference type="InterPro" id="IPR003594">
    <property type="entry name" value="HATPase_dom"/>
</dbReference>
<dbReference type="PANTHER" id="PTHR40448">
    <property type="entry name" value="TWO-COMPONENT SENSOR HISTIDINE KINASE"/>
    <property type="match status" value="1"/>
</dbReference>
<evidence type="ECO:0000313" key="7">
    <source>
        <dbReference type="Proteomes" id="UP000260812"/>
    </source>
</evidence>
<dbReference type="RefSeq" id="WP_117544856.1">
    <property type="nucleotide sequence ID" value="NZ_JBKUNB010000009.1"/>
</dbReference>
<sequence>MMVSKNLIICVLSIIYVSFIFRFLLCFLKLKQGLLQKAAAIAGVWIVGCTVVFPEDPFNVFGMLVLFAMVLLICFEGSVVRRLSVVLLLYPIIVSVNFVTLDATGIVFFRLTPQTPFWDAALNAFSMLLRDLIWMGIYFAFRKKAAHSIKMMTDRMWLLMDIVCAAAFAGSITLISTISHKDAWLTYPSCLACVVTSLGCIWLAAYIGETIRRDMEMENMKVRQAYYEELEKNQLAVRKLRHDMNNHLGVIGSFLEEKEYDKALAYFKELNITAAARNRKFCENSLVNAVINAKYNLALEKNIDCFVNIELDNLLAMDDVSLCTIFANLLDNAIEAAQKVPDREARRISLKARYTGESLCIEVENSRTGELAESKAGLLTTKPDKENHGYGLRSVRDVVESYGGHMDITPAADAFRVTIWIGSLV</sequence>
<accession>A0A3E3I2B1</accession>
<feature type="domain" description="Histidine kinase/HSP90-like ATPase" evidence="5">
    <location>
        <begin position="317"/>
        <end position="423"/>
    </location>
</feature>
<reference evidence="6" key="1">
    <citation type="submission" date="2018-08" db="EMBL/GenBank/DDBJ databases">
        <title>A genome reference for cultivated species of the human gut microbiota.</title>
        <authorList>
            <person name="Zou Y."/>
            <person name="Xue W."/>
            <person name="Luo G."/>
        </authorList>
    </citation>
    <scope>NUCLEOTIDE SEQUENCE [LARGE SCALE GENOMIC DNA]</scope>
    <source>
        <strain evidence="6">TF05-5AC</strain>
    </source>
</reference>
<keyword evidence="4" id="KW-0472">Membrane</keyword>
<dbReference type="SUPFAM" id="SSF55874">
    <property type="entry name" value="ATPase domain of HSP90 chaperone/DNA topoisomerase II/histidine kinase"/>
    <property type="match status" value="1"/>
</dbReference>
<dbReference type="Gene3D" id="1.10.287.130">
    <property type="match status" value="1"/>
</dbReference>
<dbReference type="AlphaFoldDB" id="A0A3E3I2B1"/>
<keyword evidence="3" id="KW-0418">Kinase</keyword>
<dbReference type="Proteomes" id="UP000260812">
    <property type="component" value="Unassembled WGS sequence"/>
</dbReference>
<feature type="transmembrane region" description="Helical" evidence="4">
    <location>
        <begin position="6"/>
        <end position="27"/>
    </location>
</feature>
<feature type="transmembrane region" description="Helical" evidence="4">
    <location>
        <begin position="157"/>
        <end position="178"/>
    </location>
</feature>
<evidence type="ECO:0000256" key="3">
    <source>
        <dbReference type="ARBA" id="ARBA00022777"/>
    </source>
</evidence>
<feature type="transmembrane region" description="Helical" evidence="4">
    <location>
        <begin position="60"/>
        <end position="80"/>
    </location>
</feature>
<dbReference type="EMBL" id="QVLV01000010">
    <property type="protein sequence ID" value="RGE58796.1"/>
    <property type="molecule type" value="Genomic_DNA"/>
</dbReference>
<protein>
    <submittedName>
        <fullName evidence="6">ATP-binding protein</fullName>
    </submittedName>
</protein>
<dbReference type="GO" id="GO:0005524">
    <property type="term" value="F:ATP binding"/>
    <property type="evidence" value="ECO:0007669"/>
    <property type="project" value="UniProtKB-KW"/>
</dbReference>
<dbReference type="InterPro" id="IPR016120">
    <property type="entry name" value="Sig_transdc_His_kin_SpoOB"/>
</dbReference>
<dbReference type="InterPro" id="IPR032834">
    <property type="entry name" value="NatK-like_C"/>
</dbReference>
<dbReference type="GO" id="GO:0000155">
    <property type="term" value="F:phosphorelay sensor kinase activity"/>
    <property type="evidence" value="ECO:0007669"/>
    <property type="project" value="InterPro"/>
</dbReference>
<keyword evidence="4" id="KW-1133">Transmembrane helix</keyword>
<dbReference type="Gene3D" id="3.30.565.10">
    <property type="entry name" value="Histidine kinase-like ATPase, C-terminal domain"/>
    <property type="match status" value="1"/>
</dbReference>
<comment type="caution">
    <text evidence="6">The sequence shown here is derived from an EMBL/GenBank/DDBJ whole genome shotgun (WGS) entry which is preliminary data.</text>
</comment>
<keyword evidence="2" id="KW-0808">Transferase</keyword>
<gene>
    <name evidence="6" type="ORF">DXC51_15390</name>
</gene>
<keyword evidence="4" id="KW-0812">Transmembrane</keyword>
<feature type="transmembrane region" description="Helical" evidence="4">
    <location>
        <begin position="121"/>
        <end position="141"/>
    </location>
</feature>
<name>A0A3E3I2B1_9FIRM</name>
<keyword evidence="6" id="KW-0067">ATP-binding</keyword>
<evidence type="ECO:0000256" key="4">
    <source>
        <dbReference type="SAM" id="Phobius"/>
    </source>
</evidence>
<dbReference type="SUPFAM" id="SSF55890">
    <property type="entry name" value="Sporulation response regulatory protein Spo0B"/>
    <property type="match status" value="1"/>
</dbReference>
<keyword evidence="6" id="KW-0547">Nucleotide-binding</keyword>
<dbReference type="GeneID" id="97988211"/>
<feature type="transmembrane region" description="Helical" evidence="4">
    <location>
        <begin position="87"/>
        <end position="109"/>
    </location>
</feature>
<feature type="transmembrane region" description="Helical" evidence="4">
    <location>
        <begin position="184"/>
        <end position="207"/>
    </location>
</feature>
<dbReference type="GO" id="GO:0042802">
    <property type="term" value="F:identical protein binding"/>
    <property type="evidence" value="ECO:0007669"/>
    <property type="project" value="TreeGrafter"/>
</dbReference>
<evidence type="ECO:0000256" key="2">
    <source>
        <dbReference type="ARBA" id="ARBA00022679"/>
    </source>
</evidence>
<dbReference type="CDD" id="cd16935">
    <property type="entry name" value="HATPase_AgrC-ComD-like"/>
    <property type="match status" value="1"/>
</dbReference>
<dbReference type="SMART" id="SM00387">
    <property type="entry name" value="HATPase_c"/>
    <property type="match status" value="1"/>
</dbReference>
<keyword evidence="1" id="KW-0597">Phosphoprotein</keyword>
<evidence type="ECO:0000313" key="6">
    <source>
        <dbReference type="EMBL" id="RGE58796.1"/>
    </source>
</evidence>
<dbReference type="InterPro" id="IPR036890">
    <property type="entry name" value="HATPase_C_sf"/>
</dbReference>
<evidence type="ECO:0000256" key="1">
    <source>
        <dbReference type="ARBA" id="ARBA00022553"/>
    </source>
</evidence>
<keyword evidence="7" id="KW-1185">Reference proteome</keyword>
<proteinExistence type="predicted"/>
<organism evidence="6 7">
    <name type="scientific">Eisenbergiella massiliensis</name>
    <dbReference type="NCBI Taxonomy" id="1720294"/>
    <lineage>
        <taxon>Bacteria</taxon>
        <taxon>Bacillati</taxon>
        <taxon>Bacillota</taxon>
        <taxon>Clostridia</taxon>
        <taxon>Lachnospirales</taxon>
        <taxon>Lachnospiraceae</taxon>
        <taxon>Eisenbergiella</taxon>
    </lineage>
</organism>
<dbReference type="PANTHER" id="PTHR40448:SF1">
    <property type="entry name" value="TWO-COMPONENT SENSOR HISTIDINE KINASE"/>
    <property type="match status" value="1"/>
</dbReference>
<evidence type="ECO:0000259" key="5">
    <source>
        <dbReference type="SMART" id="SM00387"/>
    </source>
</evidence>
<dbReference type="Pfam" id="PF14501">
    <property type="entry name" value="HATPase_c_5"/>
    <property type="match status" value="1"/>
</dbReference>